<sequence>MKKIGKFQAIMWSIALPGFSQLLTGQYYKGTLYVLTEILINVYSHFNTAIMYSYLGEFTKAEEVINYQWLLFYACLYFFAMWDAYQYEMPASEELSFLPFLSAAAFVTIGLIYSSKIKLFGHTLGPVFMPMIFVIPGVGMGFIVRYLILKLTNEKQSYT</sequence>
<feature type="transmembrane region" description="Helical" evidence="1">
    <location>
        <begin position="67"/>
        <end position="85"/>
    </location>
</feature>
<keyword evidence="1" id="KW-0812">Transmembrane</keyword>
<evidence type="ECO:0000313" key="2">
    <source>
        <dbReference type="EMBL" id="RVT60726.1"/>
    </source>
</evidence>
<protein>
    <submittedName>
        <fullName evidence="2">Uncharacterized protein</fullName>
    </submittedName>
</protein>
<evidence type="ECO:0000256" key="1">
    <source>
        <dbReference type="SAM" id="Phobius"/>
    </source>
</evidence>
<dbReference type="RefSeq" id="WP_127739197.1">
    <property type="nucleotide sequence ID" value="NZ_CAJCKN010000019.1"/>
</dbReference>
<feature type="transmembrane region" description="Helical" evidence="1">
    <location>
        <begin position="127"/>
        <end position="148"/>
    </location>
</feature>
<gene>
    <name evidence="2" type="ORF">EM808_15880</name>
</gene>
<dbReference type="Proteomes" id="UP000288024">
    <property type="component" value="Unassembled WGS sequence"/>
</dbReference>
<accession>A0A437K916</accession>
<feature type="transmembrane region" description="Helical" evidence="1">
    <location>
        <begin position="97"/>
        <end position="115"/>
    </location>
</feature>
<dbReference type="EMBL" id="RZTZ01000006">
    <property type="protein sequence ID" value="RVT60726.1"/>
    <property type="molecule type" value="Genomic_DNA"/>
</dbReference>
<name>A0A437K916_9BACI</name>
<proteinExistence type="predicted"/>
<reference evidence="2 3" key="1">
    <citation type="submission" date="2019-01" db="EMBL/GenBank/DDBJ databases">
        <title>Bacillus sp. M5HDSG1-1, whole genome shotgun sequence.</title>
        <authorList>
            <person name="Tuo L."/>
        </authorList>
    </citation>
    <scope>NUCLEOTIDE SEQUENCE [LARGE SCALE GENOMIC DNA]</scope>
    <source>
        <strain evidence="2 3">M5HDSG1-1</strain>
    </source>
</reference>
<keyword evidence="3" id="KW-1185">Reference proteome</keyword>
<keyword evidence="1" id="KW-1133">Transmembrane helix</keyword>
<organism evidence="2 3">
    <name type="scientific">Niallia taxi</name>
    <dbReference type="NCBI Taxonomy" id="2499688"/>
    <lineage>
        <taxon>Bacteria</taxon>
        <taxon>Bacillati</taxon>
        <taxon>Bacillota</taxon>
        <taxon>Bacilli</taxon>
        <taxon>Bacillales</taxon>
        <taxon>Bacillaceae</taxon>
        <taxon>Niallia</taxon>
    </lineage>
</organism>
<comment type="caution">
    <text evidence="2">The sequence shown here is derived from an EMBL/GenBank/DDBJ whole genome shotgun (WGS) entry which is preliminary data.</text>
</comment>
<feature type="transmembrane region" description="Helical" evidence="1">
    <location>
        <begin position="32"/>
        <end position="55"/>
    </location>
</feature>
<evidence type="ECO:0000313" key="3">
    <source>
        <dbReference type="Proteomes" id="UP000288024"/>
    </source>
</evidence>
<keyword evidence="1" id="KW-0472">Membrane</keyword>
<dbReference type="AlphaFoldDB" id="A0A437K916"/>